<evidence type="ECO:0008006" key="3">
    <source>
        <dbReference type="Google" id="ProtNLM"/>
    </source>
</evidence>
<dbReference type="Proteomes" id="UP001054837">
    <property type="component" value="Unassembled WGS sequence"/>
</dbReference>
<proteinExistence type="predicted"/>
<reference evidence="1 2" key="1">
    <citation type="submission" date="2021-06" db="EMBL/GenBank/DDBJ databases">
        <title>Caerostris darwini draft genome.</title>
        <authorList>
            <person name="Kono N."/>
            <person name="Arakawa K."/>
        </authorList>
    </citation>
    <scope>NUCLEOTIDE SEQUENCE [LARGE SCALE GENOMIC DNA]</scope>
</reference>
<dbReference type="AlphaFoldDB" id="A0AAV4TVA6"/>
<sequence length="187" mass="21712">MVVFRSLHVTPTTIAMVPIHAYINDIRYTPDFVQWLDFVSRNENMVILHAFNSTGEKKNYDISVDGYCLETNTVYQFHGCFYHGCPICYDPDCVHLLKEISLAKVKEKTEMTSAVLLCKGFQAVELSEQEFAKQKKKNPQLQKFLEPHSIQNRLNPTDAFFGGRTNALKLFYKGRVKYVILFRYILK</sequence>
<organism evidence="1 2">
    <name type="scientific">Caerostris darwini</name>
    <dbReference type="NCBI Taxonomy" id="1538125"/>
    <lineage>
        <taxon>Eukaryota</taxon>
        <taxon>Metazoa</taxon>
        <taxon>Ecdysozoa</taxon>
        <taxon>Arthropoda</taxon>
        <taxon>Chelicerata</taxon>
        <taxon>Arachnida</taxon>
        <taxon>Araneae</taxon>
        <taxon>Araneomorphae</taxon>
        <taxon>Entelegynae</taxon>
        <taxon>Araneoidea</taxon>
        <taxon>Araneidae</taxon>
        <taxon>Caerostris</taxon>
    </lineage>
</organism>
<protein>
    <recommendedName>
        <fullName evidence="3">SWIM-type domain-containing protein</fullName>
    </recommendedName>
</protein>
<dbReference type="EMBL" id="BPLQ01010164">
    <property type="protein sequence ID" value="GIY48875.1"/>
    <property type="molecule type" value="Genomic_DNA"/>
</dbReference>
<gene>
    <name evidence="1" type="primary">X975_26443</name>
    <name evidence="1" type="ORF">CDAR_440401</name>
</gene>
<comment type="caution">
    <text evidence="1">The sequence shown here is derived from an EMBL/GenBank/DDBJ whole genome shotgun (WGS) entry which is preliminary data.</text>
</comment>
<name>A0AAV4TVA6_9ARAC</name>
<evidence type="ECO:0000313" key="2">
    <source>
        <dbReference type="Proteomes" id="UP001054837"/>
    </source>
</evidence>
<evidence type="ECO:0000313" key="1">
    <source>
        <dbReference type="EMBL" id="GIY48875.1"/>
    </source>
</evidence>
<keyword evidence="2" id="KW-1185">Reference proteome</keyword>
<accession>A0AAV4TVA6</accession>
<dbReference type="Gene3D" id="3.40.960.10">
    <property type="entry name" value="VSR Endonuclease"/>
    <property type="match status" value="1"/>
</dbReference>